<proteinExistence type="predicted"/>
<dbReference type="Proteomes" id="UP001320148">
    <property type="component" value="Chromosome"/>
</dbReference>
<evidence type="ECO:0000256" key="1">
    <source>
        <dbReference type="SAM" id="Phobius"/>
    </source>
</evidence>
<keyword evidence="1" id="KW-0812">Transmembrane</keyword>
<name>A0ABN6F919_9BACT</name>
<gene>
    <name evidence="2" type="ORF">DSLASN_44810</name>
</gene>
<reference evidence="2 3" key="1">
    <citation type="submission" date="2021-02" db="EMBL/GenBank/DDBJ databases">
        <title>Complete genome of Desulfoluna sp. strain ASN36.</title>
        <authorList>
            <person name="Takahashi A."/>
            <person name="Kojima H."/>
            <person name="Fukui M."/>
        </authorList>
    </citation>
    <scope>NUCLEOTIDE SEQUENCE [LARGE SCALE GENOMIC DNA]</scope>
    <source>
        <strain evidence="2 3">ASN36</strain>
    </source>
</reference>
<keyword evidence="1" id="KW-0472">Membrane</keyword>
<evidence type="ECO:0000313" key="2">
    <source>
        <dbReference type="EMBL" id="BCS98849.1"/>
    </source>
</evidence>
<keyword evidence="1" id="KW-1133">Transmembrane helix</keyword>
<dbReference type="EMBL" id="AP024488">
    <property type="protein sequence ID" value="BCS98849.1"/>
    <property type="molecule type" value="Genomic_DNA"/>
</dbReference>
<feature type="transmembrane region" description="Helical" evidence="1">
    <location>
        <begin position="62"/>
        <end position="85"/>
    </location>
</feature>
<feature type="transmembrane region" description="Helical" evidence="1">
    <location>
        <begin position="153"/>
        <end position="171"/>
    </location>
</feature>
<feature type="transmembrane region" description="Helical" evidence="1">
    <location>
        <begin position="35"/>
        <end position="56"/>
    </location>
</feature>
<protein>
    <submittedName>
        <fullName evidence="2">Uncharacterized protein</fullName>
    </submittedName>
</protein>
<sequence>MTFDMKTAIFTYILINYLYTFVLGFLWYQSRQRSWGTGFLLADFLFKSIGMTLAILRGSLPPVISVVFANFLMFSGSIFMLFGMGTFLKVHISRMPYLLYTLLFTALYAWFALAQPDVRVRIMLFSGMLTPVLLYMATLVFRSKETALREHAHHAGVAFSLFALVSVGRFACALTGDPISGYFNKPITDSFLTILCQILSVYLAYAIYLMINGRLSHVSEFEADALERIPLSDTSEDIDIQIHS</sequence>
<organism evidence="2 3">
    <name type="scientific">Desulfoluna limicola</name>
    <dbReference type="NCBI Taxonomy" id="2810562"/>
    <lineage>
        <taxon>Bacteria</taxon>
        <taxon>Pseudomonadati</taxon>
        <taxon>Thermodesulfobacteriota</taxon>
        <taxon>Desulfobacteria</taxon>
        <taxon>Desulfobacterales</taxon>
        <taxon>Desulfolunaceae</taxon>
        <taxon>Desulfoluna</taxon>
    </lineage>
</organism>
<feature type="transmembrane region" description="Helical" evidence="1">
    <location>
        <begin position="97"/>
        <end position="114"/>
    </location>
</feature>
<evidence type="ECO:0000313" key="3">
    <source>
        <dbReference type="Proteomes" id="UP001320148"/>
    </source>
</evidence>
<dbReference type="RefSeq" id="WP_236890218.1">
    <property type="nucleotide sequence ID" value="NZ_AP024488.1"/>
</dbReference>
<feature type="transmembrane region" description="Helical" evidence="1">
    <location>
        <begin position="120"/>
        <end position="141"/>
    </location>
</feature>
<feature type="transmembrane region" description="Helical" evidence="1">
    <location>
        <begin position="191"/>
        <end position="211"/>
    </location>
</feature>
<feature type="transmembrane region" description="Helical" evidence="1">
    <location>
        <begin position="6"/>
        <end position="28"/>
    </location>
</feature>
<accession>A0ABN6F919</accession>
<keyword evidence="3" id="KW-1185">Reference proteome</keyword>